<evidence type="ECO:0000259" key="1">
    <source>
        <dbReference type="Pfam" id="PF00535"/>
    </source>
</evidence>
<dbReference type="AlphaFoldDB" id="A0A1A8XKH3"/>
<accession>A0A1A8XKH3</accession>
<keyword evidence="3" id="KW-1185">Reference proteome</keyword>
<dbReference type="InterPro" id="IPR029044">
    <property type="entry name" value="Nucleotide-diphossugar_trans"/>
</dbReference>
<sequence>MPDVTTIIPTMAEEKRRHSLLRAIESIIAASVDPVQILVVVNGSRRSPEVLGKLRELDSVSILSLETGSLPLAILAGRRAVQTPYFCFLDDDDEYLPHAIDLRLAPMRSNEKLDFVVSNGYRCIAGNDMVCFSELDHAASSPFQTLFKENWLASCGSLFRTDRVGAEYFEDPHALIEWTWLAFKLCMDKKTIGVVDAPTFRIHDTPDSASKSTDYSAAMHPLYQRMLASQPPRHIVSTIRRRIGSLLHSEADSFRKQGKFLDAWGAHLRSLCYPGGWRYLAFSRHLLSIKRQDSWQTTRNQGDANK</sequence>
<evidence type="ECO:0000313" key="2">
    <source>
        <dbReference type="EMBL" id="SBT05684.1"/>
    </source>
</evidence>
<organism evidence="2 3">
    <name type="scientific">Candidatus Propionivibrio aalborgensis</name>
    <dbReference type="NCBI Taxonomy" id="1860101"/>
    <lineage>
        <taxon>Bacteria</taxon>
        <taxon>Pseudomonadati</taxon>
        <taxon>Pseudomonadota</taxon>
        <taxon>Betaproteobacteria</taxon>
        <taxon>Rhodocyclales</taxon>
        <taxon>Rhodocyclaceae</taxon>
        <taxon>Propionivibrio</taxon>
    </lineage>
</organism>
<dbReference type="Proteomes" id="UP000199600">
    <property type="component" value="Unassembled WGS sequence"/>
</dbReference>
<dbReference type="SUPFAM" id="SSF53448">
    <property type="entry name" value="Nucleotide-diphospho-sugar transferases"/>
    <property type="match status" value="1"/>
</dbReference>
<dbReference type="Gene3D" id="3.90.550.10">
    <property type="entry name" value="Spore Coat Polysaccharide Biosynthesis Protein SpsA, Chain A"/>
    <property type="match status" value="1"/>
</dbReference>
<dbReference type="RefSeq" id="WP_186410246.1">
    <property type="nucleotide sequence ID" value="NZ_FLQY01000072.1"/>
</dbReference>
<dbReference type="Pfam" id="PF00535">
    <property type="entry name" value="Glycos_transf_2"/>
    <property type="match status" value="1"/>
</dbReference>
<reference evidence="2 3" key="1">
    <citation type="submission" date="2016-06" db="EMBL/GenBank/DDBJ databases">
        <authorList>
            <person name="Kjaerup R.B."/>
            <person name="Dalgaard T.S."/>
            <person name="Juul-Madsen H.R."/>
        </authorList>
    </citation>
    <scope>NUCLEOTIDE SEQUENCE [LARGE SCALE GENOMIC DNA]</scope>
    <source>
        <strain evidence="2">2</strain>
    </source>
</reference>
<dbReference type="CDD" id="cd00761">
    <property type="entry name" value="Glyco_tranf_GTA_type"/>
    <property type="match status" value="1"/>
</dbReference>
<feature type="domain" description="Glycosyltransferase 2-like" evidence="1">
    <location>
        <begin position="7"/>
        <end position="119"/>
    </location>
</feature>
<evidence type="ECO:0000313" key="3">
    <source>
        <dbReference type="Proteomes" id="UP000199600"/>
    </source>
</evidence>
<dbReference type="InterPro" id="IPR001173">
    <property type="entry name" value="Glyco_trans_2-like"/>
</dbReference>
<keyword evidence="2" id="KW-0808">Transferase</keyword>
<gene>
    <name evidence="2" type="ORF">PROAA_1630003</name>
</gene>
<dbReference type="EMBL" id="FLQY01000072">
    <property type="protein sequence ID" value="SBT05684.1"/>
    <property type="molecule type" value="Genomic_DNA"/>
</dbReference>
<dbReference type="GO" id="GO:0016740">
    <property type="term" value="F:transferase activity"/>
    <property type="evidence" value="ECO:0007669"/>
    <property type="project" value="UniProtKB-KW"/>
</dbReference>
<protein>
    <submittedName>
        <fullName evidence="2">Glycosyl transferase</fullName>
    </submittedName>
</protein>
<proteinExistence type="predicted"/>
<name>A0A1A8XKH3_9RHOO</name>